<gene>
    <name evidence="6" type="ORF">ACFQRG_16280</name>
</gene>
<dbReference type="Pfam" id="PF02659">
    <property type="entry name" value="Mntp"/>
    <property type="match status" value="2"/>
</dbReference>
<protein>
    <submittedName>
        <fullName evidence="6">Manganese efflux pump MntP family protein</fullName>
    </submittedName>
</protein>
<dbReference type="InterPro" id="IPR003810">
    <property type="entry name" value="Mntp/YtaF"/>
</dbReference>
<feature type="transmembrane region" description="Helical" evidence="5">
    <location>
        <begin position="6"/>
        <end position="26"/>
    </location>
</feature>
<evidence type="ECO:0000313" key="7">
    <source>
        <dbReference type="Proteomes" id="UP001596505"/>
    </source>
</evidence>
<evidence type="ECO:0000256" key="3">
    <source>
        <dbReference type="ARBA" id="ARBA00022989"/>
    </source>
</evidence>
<evidence type="ECO:0000256" key="4">
    <source>
        <dbReference type="ARBA" id="ARBA00023136"/>
    </source>
</evidence>
<keyword evidence="3 5" id="KW-1133">Transmembrane helix</keyword>
<feature type="transmembrane region" description="Helical" evidence="5">
    <location>
        <begin position="112"/>
        <end position="132"/>
    </location>
</feature>
<evidence type="ECO:0000313" key="6">
    <source>
        <dbReference type="EMBL" id="MFC7394515.1"/>
    </source>
</evidence>
<dbReference type="PANTHER" id="PTHR35529">
    <property type="entry name" value="MANGANESE EFFLUX PUMP MNTP-RELATED"/>
    <property type="match status" value="1"/>
</dbReference>
<feature type="transmembrane region" description="Helical" evidence="5">
    <location>
        <begin position="33"/>
        <end position="52"/>
    </location>
</feature>
<feature type="transmembrane region" description="Helical" evidence="5">
    <location>
        <begin position="170"/>
        <end position="188"/>
    </location>
</feature>
<proteinExistence type="predicted"/>
<dbReference type="Proteomes" id="UP001596505">
    <property type="component" value="Unassembled WGS sequence"/>
</dbReference>
<organism evidence="6 7">
    <name type="scientific">Scopulibacillus cellulosilyticus</name>
    <dbReference type="NCBI Taxonomy" id="2665665"/>
    <lineage>
        <taxon>Bacteria</taxon>
        <taxon>Bacillati</taxon>
        <taxon>Bacillota</taxon>
        <taxon>Bacilli</taxon>
        <taxon>Bacillales</taxon>
        <taxon>Sporolactobacillaceae</taxon>
        <taxon>Scopulibacillus</taxon>
    </lineage>
</organism>
<evidence type="ECO:0000256" key="1">
    <source>
        <dbReference type="ARBA" id="ARBA00022475"/>
    </source>
</evidence>
<dbReference type="RefSeq" id="WP_380967946.1">
    <property type="nucleotide sequence ID" value="NZ_JBHTCO010000020.1"/>
</dbReference>
<accession>A0ABW2Q379</accession>
<reference evidence="7" key="1">
    <citation type="journal article" date="2019" name="Int. J. Syst. Evol. Microbiol.">
        <title>The Global Catalogue of Microorganisms (GCM) 10K type strain sequencing project: providing services to taxonomists for standard genome sequencing and annotation.</title>
        <authorList>
            <consortium name="The Broad Institute Genomics Platform"/>
            <consortium name="The Broad Institute Genome Sequencing Center for Infectious Disease"/>
            <person name="Wu L."/>
            <person name="Ma J."/>
        </authorList>
    </citation>
    <scope>NUCLEOTIDE SEQUENCE [LARGE SCALE GENOMIC DNA]</scope>
    <source>
        <strain evidence="7">CGMCC 1.16305</strain>
    </source>
</reference>
<feature type="transmembrane region" description="Helical" evidence="5">
    <location>
        <begin position="138"/>
        <end position="158"/>
    </location>
</feature>
<dbReference type="EMBL" id="JBHTCO010000020">
    <property type="protein sequence ID" value="MFC7394515.1"/>
    <property type="molecule type" value="Genomic_DNA"/>
</dbReference>
<sequence>MHWITIIVVGLAANLDNLGIGLSYGVKKTKIPFMSNLIIAILSMVVTYISVVAGDFASQYIPPYLANLLGSFLLCLIGMWTLISNQPIRSSSIENPEKVDWDHNNVISWKEAVYLGMALSLNCLASGIGMGANDISAIWATFSIGLFSLITIGIGSHFGYSLTKTFIGKYSTIVSGSLLILIGLYEIFA</sequence>
<keyword evidence="1" id="KW-1003">Cell membrane</keyword>
<dbReference type="PANTHER" id="PTHR35529:SF2">
    <property type="entry name" value="SPORULATION PROTEIN YTAF-RELATED"/>
    <property type="match status" value="1"/>
</dbReference>
<evidence type="ECO:0000256" key="5">
    <source>
        <dbReference type="SAM" id="Phobius"/>
    </source>
</evidence>
<evidence type="ECO:0000256" key="2">
    <source>
        <dbReference type="ARBA" id="ARBA00022692"/>
    </source>
</evidence>
<keyword evidence="4 5" id="KW-0472">Membrane</keyword>
<keyword evidence="7" id="KW-1185">Reference proteome</keyword>
<keyword evidence="2 5" id="KW-0812">Transmembrane</keyword>
<comment type="caution">
    <text evidence="6">The sequence shown here is derived from an EMBL/GenBank/DDBJ whole genome shotgun (WGS) entry which is preliminary data.</text>
</comment>
<name>A0ABW2Q379_9BACL</name>
<feature type="transmembrane region" description="Helical" evidence="5">
    <location>
        <begin position="64"/>
        <end position="83"/>
    </location>
</feature>